<keyword evidence="3" id="KW-1185">Reference proteome</keyword>
<dbReference type="Proteomes" id="UP000604475">
    <property type="component" value="Unassembled WGS sequence"/>
</dbReference>
<evidence type="ECO:0000313" key="3">
    <source>
        <dbReference type="Proteomes" id="UP000604475"/>
    </source>
</evidence>
<dbReference type="EMBL" id="JAEACQ010000346">
    <property type="protein sequence ID" value="MBL7632676.1"/>
    <property type="molecule type" value="Genomic_DNA"/>
</dbReference>
<reference evidence="2" key="1">
    <citation type="submission" date="2020-12" db="EMBL/GenBank/DDBJ databases">
        <title>Genomic characterization of non-nitrogen-fixing Frankia strains.</title>
        <authorList>
            <person name="Carlos-Shanley C."/>
            <person name="Guerra T."/>
            <person name="Hahn D."/>
        </authorList>
    </citation>
    <scope>NUCLEOTIDE SEQUENCE</scope>
    <source>
        <strain evidence="2">CN6</strain>
    </source>
</reference>
<name>A0A937RI46_9ACTN</name>
<feature type="region of interest" description="Disordered" evidence="1">
    <location>
        <begin position="1"/>
        <end position="20"/>
    </location>
</feature>
<protein>
    <submittedName>
        <fullName evidence="2">Uncharacterized protein</fullName>
    </submittedName>
</protein>
<dbReference type="AlphaFoldDB" id="A0A937RI46"/>
<gene>
    <name evidence="2" type="ORF">I7412_37100</name>
</gene>
<sequence>MDLEEALRELLAQPTTEGGRDDLVSAAKEAWRRRRVNTEAGAAVIAALTEQGLSYRQIADLTGIPAATAHRWARPPEQDG</sequence>
<proteinExistence type="predicted"/>
<evidence type="ECO:0000313" key="2">
    <source>
        <dbReference type="EMBL" id="MBL7632676.1"/>
    </source>
</evidence>
<dbReference type="Pfam" id="PF13384">
    <property type="entry name" value="HTH_23"/>
    <property type="match status" value="1"/>
</dbReference>
<evidence type="ECO:0000256" key="1">
    <source>
        <dbReference type="SAM" id="MobiDB-lite"/>
    </source>
</evidence>
<comment type="caution">
    <text evidence="2">The sequence shown here is derived from an EMBL/GenBank/DDBJ whole genome shotgun (WGS) entry which is preliminary data.</text>
</comment>
<dbReference type="RefSeq" id="WP_203004279.1">
    <property type="nucleotide sequence ID" value="NZ_JADWYU010000214.1"/>
</dbReference>
<organism evidence="2 3">
    <name type="scientific">Frankia nepalensis</name>
    <dbReference type="NCBI Taxonomy" id="1836974"/>
    <lineage>
        <taxon>Bacteria</taxon>
        <taxon>Bacillati</taxon>
        <taxon>Actinomycetota</taxon>
        <taxon>Actinomycetes</taxon>
        <taxon>Frankiales</taxon>
        <taxon>Frankiaceae</taxon>
        <taxon>Frankia</taxon>
    </lineage>
</organism>
<accession>A0A937RI46</accession>